<proteinExistence type="inferred from homology"/>
<feature type="binding site" evidence="11">
    <location>
        <position position="126"/>
    </location>
    <ligand>
        <name>Zn(2+)</name>
        <dbReference type="ChEBI" id="CHEBI:29105"/>
    </ligand>
</feature>
<keyword evidence="12" id="KW-0408">Iron</keyword>
<comment type="cofactor">
    <cofactor evidence="12">
        <name>Mn(2+)</name>
        <dbReference type="ChEBI" id="CHEBI:29035"/>
    </cofactor>
    <cofactor evidence="12">
        <name>Fe(2+)</name>
        <dbReference type="ChEBI" id="CHEBI:29033"/>
    </cofactor>
    <text evidence="12">Binds 1 Mn(2+) or Fe(2+) ion per subunit.</text>
</comment>
<evidence type="ECO:0000256" key="7">
    <source>
        <dbReference type="ARBA" id="ARBA00022833"/>
    </source>
</evidence>
<evidence type="ECO:0000256" key="10">
    <source>
        <dbReference type="ARBA" id="ARBA00023163"/>
    </source>
</evidence>
<dbReference type="InterPro" id="IPR036388">
    <property type="entry name" value="WH-like_DNA-bd_sf"/>
</dbReference>
<feature type="binding site" evidence="12">
    <location>
        <position position="101"/>
    </location>
    <ligand>
        <name>Fe cation</name>
        <dbReference type="ChEBI" id="CHEBI:24875"/>
    </ligand>
</feature>
<reference evidence="13 14" key="1">
    <citation type="submission" date="2012-08" db="EMBL/GenBank/DDBJ databases">
        <title>Whole genome shotgun sequence of Austwickia chelonae NBRC 105200.</title>
        <authorList>
            <person name="Yoshida I."/>
            <person name="Hosoyama A."/>
            <person name="Tsuchikane K."/>
            <person name="Katsumata H."/>
            <person name="Ando Y."/>
            <person name="Ohji S."/>
            <person name="Hamada M."/>
            <person name="Tamura T."/>
            <person name="Yamazoe A."/>
            <person name="Yamazaki S."/>
            <person name="Fujita N."/>
        </authorList>
    </citation>
    <scope>NUCLEOTIDE SEQUENCE [LARGE SCALE GENOMIC DNA]</scope>
    <source>
        <strain evidence="13 14">NBRC 105200</strain>
    </source>
</reference>
<dbReference type="Proteomes" id="UP000008495">
    <property type="component" value="Unassembled WGS sequence"/>
</dbReference>
<keyword evidence="5" id="KW-0678">Repressor</keyword>
<evidence type="ECO:0000256" key="4">
    <source>
        <dbReference type="ARBA" id="ARBA00022490"/>
    </source>
</evidence>
<dbReference type="GO" id="GO:0045892">
    <property type="term" value="P:negative regulation of DNA-templated transcription"/>
    <property type="evidence" value="ECO:0007669"/>
    <property type="project" value="TreeGrafter"/>
</dbReference>
<evidence type="ECO:0000256" key="12">
    <source>
        <dbReference type="PIRSR" id="PIRSR602481-2"/>
    </source>
</evidence>
<dbReference type="PANTHER" id="PTHR33202">
    <property type="entry name" value="ZINC UPTAKE REGULATION PROTEIN"/>
    <property type="match status" value="1"/>
</dbReference>
<dbReference type="GO" id="GO:0000976">
    <property type="term" value="F:transcription cis-regulatory region binding"/>
    <property type="evidence" value="ECO:0007669"/>
    <property type="project" value="TreeGrafter"/>
</dbReference>
<evidence type="ECO:0000256" key="5">
    <source>
        <dbReference type="ARBA" id="ARBA00022491"/>
    </source>
</evidence>
<evidence type="ECO:0000313" key="14">
    <source>
        <dbReference type="Proteomes" id="UP000008495"/>
    </source>
</evidence>
<dbReference type="OrthoDB" id="8659436at2"/>
<dbReference type="EMBL" id="BAGZ01000003">
    <property type="protein sequence ID" value="GAB76928.1"/>
    <property type="molecule type" value="Genomic_DNA"/>
</dbReference>
<dbReference type="InterPro" id="IPR036390">
    <property type="entry name" value="WH_DNA-bd_sf"/>
</dbReference>
<comment type="cofactor">
    <cofactor evidence="11">
        <name>Zn(2+)</name>
        <dbReference type="ChEBI" id="CHEBI:29105"/>
    </cofactor>
    <text evidence="11">Binds 1 zinc ion per subunit.</text>
</comment>
<name>K6V459_9MICO</name>
<dbReference type="STRING" id="100225.SAMN05421595_2064"/>
<gene>
    <name evidence="13" type="ORF">AUCHE_03_01450</name>
</gene>
<comment type="similarity">
    <text evidence="2">Belongs to the Fur family.</text>
</comment>
<keyword evidence="10" id="KW-0804">Transcription</keyword>
<dbReference type="FunFam" id="1.10.10.10:FF:000459">
    <property type="entry name" value="Ferric uptake regulation protein"/>
    <property type="match status" value="1"/>
</dbReference>
<dbReference type="InterPro" id="IPR043135">
    <property type="entry name" value="Fur_C"/>
</dbReference>
<evidence type="ECO:0000256" key="9">
    <source>
        <dbReference type="ARBA" id="ARBA00023125"/>
    </source>
</evidence>
<feature type="binding site" evidence="11">
    <location>
        <position position="129"/>
    </location>
    <ligand>
        <name>Zn(2+)</name>
        <dbReference type="ChEBI" id="CHEBI:29105"/>
    </ligand>
</feature>
<comment type="subcellular location">
    <subcellularLocation>
        <location evidence="1">Cytoplasm</location>
    </subcellularLocation>
</comment>
<dbReference type="GO" id="GO:0008270">
    <property type="term" value="F:zinc ion binding"/>
    <property type="evidence" value="ECO:0007669"/>
    <property type="project" value="TreeGrafter"/>
</dbReference>
<sequence length="132" mass="15015">MVEGERRATRQRRAVEEALRNTDDFLSAQALHARLREGGDTIGLATVYRSLAGLVQDGRADMIRRHDGEAIYRLCSTTEHHHHLVCQDCGKTVEIEVPQDEEWTREVARRHGFSDIWHTLEIFGTCGECAKS</sequence>
<dbReference type="AlphaFoldDB" id="K6V459"/>
<evidence type="ECO:0000256" key="1">
    <source>
        <dbReference type="ARBA" id="ARBA00004496"/>
    </source>
</evidence>
<dbReference type="Gene3D" id="3.30.1490.190">
    <property type="match status" value="1"/>
</dbReference>
<evidence type="ECO:0000256" key="6">
    <source>
        <dbReference type="ARBA" id="ARBA00022723"/>
    </source>
</evidence>
<dbReference type="InterPro" id="IPR002481">
    <property type="entry name" value="FUR"/>
</dbReference>
<keyword evidence="14" id="KW-1185">Reference proteome</keyword>
<keyword evidence="9" id="KW-0238">DNA-binding</keyword>
<dbReference type="SUPFAM" id="SSF46785">
    <property type="entry name" value="Winged helix' DNA-binding domain"/>
    <property type="match status" value="1"/>
</dbReference>
<feature type="binding site" evidence="11">
    <location>
        <position position="86"/>
    </location>
    <ligand>
        <name>Zn(2+)</name>
        <dbReference type="ChEBI" id="CHEBI:29105"/>
    </ligand>
</feature>
<protein>
    <submittedName>
        <fullName evidence="13">Putative Fur family transcriptional regulator</fullName>
    </submittedName>
</protein>
<dbReference type="Pfam" id="PF01475">
    <property type="entry name" value="FUR"/>
    <property type="match status" value="1"/>
</dbReference>
<dbReference type="RefSeq" id="WP_006501679.1">
    <property type="nucleotide sequence ID" value="NZ_BAGZ01000003.1"/>
</dbReference>
<keyword evidence="4" id="KW-0963">Cytoplasm</keyword>
<feature type="binding site" evidence="12">
    <location>
        <position position="118"/>
    </location>
    <ligand>
        <name>Fe cation</name>
        <dbReference type="ChEBI" id="CHEBI:24875"/>
    </ligand>
</feature>
<feature type="binding site" evidence="11">
    <location>
        <position position="89"/>
    </location>
    <ligand>
        <name>Zn(2+)</name>
        <dbReference type="ChEBI" id="CHEBI:29105"/>
    </ligand>
</feature>
<dbReference type="eggNOG" id="COG0735">
    <property type="taxonomic scope" value="Bacteria"/>
</dbReference>
<keyword evidence="7 11" id="KW-0862">Zinc</keyword>
<dbReference type="GO" id="GO:0005829">
    <property type="term" value="C:cytosol"/>
    <property type="evidence" value="ECO:0007669"/>
    <property type="project" value="TreeGrafter"/>
</dbReference>
<keyword evidence="8" id="KW-0805">Transcription regulation</keyword>
<evidence type="ECO:0000256" key="3">
    <source>
        <dbReference type="ARBA" id="ARBA00011738"/>
    </source>
</evidence>
<dbReference type="PANTHER" id="PTHR33202:SF2">
    <property type="entry name" value="FERRIC UPTAKE REGULATION PROTEIN"/>
    <property type="match status" value="1"/>
</dbReference>
<feature type="binding site" evidence="12">
    <location>
        <position position="80"/>
    </location>
    <ligand>
        <name>Fe cation</name>
        <dbReference type="ChEBI" id="CHEBI:24875"/>
    </ligand>
</feature>
<organism evidence="13 14">
    <name type="scientific">Austwickia chelonae NBRC 105200</name>
    <dbReference type="NCBI Taxonomy" id="1184607"/>
    <lineage>
        <taxon>Bacteria</taxon>
        <taxon>Bacillati</taxon>
        <taxon>Actinomycetota</taxon>
        <taxon>Actinomycetes</taxon>
        <taxon>Micrococcales</taxon>
        <taxon>Dermatophilaceae</taxon>
        <taxon>Austwickia</taxon>
    </lineage>
</organism>
<dbReference type="CDD" id="cd07153">
    <property type="entry name" value="Fur_like"/>
    <property type="match status" value="1"/>
</dbReference>
<evidence type="ECO:0000256" key="8">
    <source>
        <dbReference type="ARBA" id="ARBA00023015"/>
    </source>
</evidence>
<dbReference type="GO" id="GO:0003700">
    <property type="term" value="F:DNA-binding transcription factor activity"/>
    <property type="evidence" value="ECO:0007669"/>
    <property type="project" value="InterPro"/>
</dbReference>
<dbReference type="Gene3D" id="1.10.10.10">
    <property type="entry name" value="Winged helix-like DNA-binding domain superfamily/Winged helix DNA-binding domain"/>
    <property type="match status" value="1"/>
</dbReference>
<evidence type="ECO:0000256" key="11">
    <source>
        <dbReference type="PIRSR" id="PIRSR602481-1"/>
    </source>
</evidence>
<evidence type="ECO:0000256" key="2">
    <source>
        <dbReference type="ARBA" id="ARBA00007957"/>
    </source>
</evidence>
<dbReference type="GO" id="GO:1900376">
    <property type="term" value="P:regulation of secondary metabolite biosynthetic process"/>
    <property type="evidence" value="ECO:0007669"/>
    <property type="project" value="TreeGrafter"/>
</dbReference>
<keyword evidence="6 11" id="KW-0479">Metal-binding</keyword>
<evidence type="ECO:0000313" key="13">
    <source>
        <dbReference type="EMBL" id="GAB76928.1"/>
    </source>
</evidence>
<comment type="subunit">
    <text evidence="3">Homodimer.</text>
</comment>
<comment type="caution">
    <text evidence="13">The sequence shown here is derived from an EMBL/GenBank/DDBJ whole genome shotgun (WGS) entry which is preliminary data.</text>
</comment>
<accession>K6V459</accession>